<protein>
    <submittedName>
        <fullName evidence="1">Uncharacterized protein</fullName>
    </submittedName>
</protein>
<sequence length="194" mass="21677">MTKKRKYEQTAEAKVADAILQEPIVVTIDGTRFEVAQPTIATLIKASKYISYLPAFDIEATDVLSEVLRNAKDCKIIGKIVATLILGARRLAENRIVSHIRYVVKAKKRHWWQLRKTADDICTVKETVTLREVDWLASVVSERMSIVELRDLLITLLGSMQVADFFGITISLSATSLTKPNEEMGKSDAVRGVS</sequence>
<dbReference type="EMBL" id="BK032641">
    <property type="protein sequence ID" value="DAF52698.1"/>
    <property type="molecule type" value="Genomic_DNA"/>
</dbReference>
<proteinExistence type="predicted"/>
<accession>A0A8S5SQ47</accession>
<name>A0A8S5SQ47_9CAUD</name>
<evidence type="ECO:0000313" key="1">
    <source>
        <dbReference type="EMBL" id="DAF52698.1"/>
    </source>
</evidence>
<organism evidence="1">
    <name type="scientific">Myoviridae sp. ct7Mg7</name>
    <dbReference type="NCBI Taxonomy" id="2827661"/>
    <lineage>
        <taxon>Viruses</taxon>
        <taxon>Duplodnaviria</taxon>
        <taxon>Heunggongvirae</taxon>
        <taxon>Uroviricota</taxon>
        <taxon>Caudoviricetes</taxon>
    </lineage>
</organism>
<reference evidence="1" key="1">
    <citation type="journal article" date="2021" name="Proc. Natl. Acad. Sci. U.S.A.">
        <title>A Catalog of Tens of Thousands of Viruses from Human Metagenomes Reveals Hidden Associations with Chronic Diseases.</title>
        <authorList>
            <person name="Tisza M.J."/>
            <person name="Buck C.B."/>
        </authorList>
    </citation>
    <scope>NUCLEOTIDE SEQUENCE</scope>
    <source>
        <strain evidence="1">Ct7Mg7</strain>
    </source>
</reference>